<dbReference type="EMBL" id="QKRW01000021">
    <property type="protein sequence ID" value="RAL63030.1"/>
    <property type="molecule type" value="Genomic_DNA"/>
</dbReference>
<evidence type="ECO:0000256" key="2">
    <source>
        <dbReference type="SAM" id="MobiDB-lite"/>
    </source>
</evidence>
<accession>A0A395IRU2</accession>
<feature type="region of interest" description="Disordered" evidence="2">
    <location>
        <begin position="1"/>
        <end position="20"/>
    </location>
</feature>
<dbReference type="CDD" id="cd12261">
    <property type="entry name" value="RRM1_3_MRN1"/>
    <property type="match status" value="1"/>
</dbReference>
<gene>
    <name evidence="3" type="ORF">DID88_004115</name>
</gene>
<dbReference type="Proteomes" id="UP000249056">
    <property type="component" value="Unassembled WGS sequence"/>
</dbReference>
<dbReference type="AlphaFoldDB" id="A0A395IRU2"/>
<evidence type="ECO:0008006" key="5">
    <source>
        <dbReference type="Google" id="ProtNLM"/>
    </source>
</evidence>
<feature type="region of interest" description="Disordered" evidence="2">
    <location>
        <begin position="471"/>
        <end position="621"/>
    </location>
</feature>
<reference evidence="3 4" key="1">
    <citation type="submission" date="2018-06" db="EMBL/GenBank/DDBJ databases">
        <title>Genome Sequence of the Brown Rot Fungal Pathogen Monilinia fructigena.</title>
        <authorList>
            <person name="Landi L."/>
            <person name="De Miccolis Angelini R.M."/>
            <person name="Pollastro S."/>
            <person name="Abate D."/>
            <person name="Faretra F."/>
            <person name="Romanazzi G."/>
        </authorList>
    </citation>
    <scope>NUCLEOTIDE SEQUENCE [LARGE SCALE GENOMIC DNA]</scope>
    <source>
        <strain evidence="3 4">Mfrg269</strain>
    </source>
</reference>
<name>A0A395IRU2_9HELO</name>
<feature type="compositionally biased region" description="Polar residues" evidence="2">
    <location>
        <begin position="1"/>
        <end position="10"/>
    </location>
</feature>
<evidence type="ECO:0000313" key="3">
    <source>
        <dbReference type="EMBL" id="RAL63030.1"/>
    </source>
</evidence>
<feature type="coiled-coil region" evidence="1">
    <location>
        <begin position="73"/>
        <end position="150"/>
    </location>
</feature>
<protein>
    <recommendedName>
        <fullName evidence="5">RRM domain-containing protein</fullName>
    </recommendedName>
</protein>
<organism evidence="3 4">
    <name type="scientific">Monilinia fructigena</name>
    <dbReference type="NCBI Taxonomy" id="38457"/>
    <lineage>
        <taxon>Eukaryota</taxon>
        <taxon>Fungi</taxon>
        <taxon>Dikarya</taxon>
        <taxon>Ascomycota</taxon>
        <taxon>Pezizomycotina</taxon>
        <taxon>Leotiomycetes</taxon>
        <taxon>Helotiales</taxon>
        <taxon>Sclerotiniaceae</taxon>
        <taxon>Monilinia</taxon>
    </lineage>
</organism>
<feature type="compositionally biased region" description="Low complexity" evidence="2">
    <location>
        <begin position="539"/>
        <end position="564"/>
    </location>
</feature>
<feature type="compositionally biased region" description="Polar residues" evidence="2">
    <location>
        <begin position="584"/>
        <end position="621"/>
    </location>
</feature>
<keyword evidence="1" id="KW-0175">Coiled coil</keyword>
<evidence type="ECO:0000256" key="1">
    <source>
        <dbReference type="SAM" id="Coils"/>
    </source>
</evidence>
<proteinExistence type="predicted"/>
<keyword evidence="4" id="KW-1185">Reference proteome</keyword>
<comment type="caution">
    <text evidence="3">The sequence shown here is derived from an EMBL/GenBank/DDBJ whole genome shotgun (WGS) entry which is preliminary data.</text>
</comment>
<feature type="region of interest" description="Disordered" evidence="2">
    <location>
        <begin position="684"/>
        <end position="711"/>
    </location>
</feature>
<feature type="region of interest" description="Disordered" evidence="2">
    <location>
        <begin position="727"/>
        <end position="750"/>
    </location>
</feature>
<sequence>MDMTSPTQNGGDHAVFDSFGQKNPSYTAAPSFGPSLHQKHITNHSQSRSYVPKLAISSTHNPLNHIKAQNATADSLSELITNLRIRIAVLENDLAHATKDKDEAIKSSIIIARALGNVANNPELATKNPRDPVTEELEELRAEVKRLKRENGFLWVRIESREADHIVSYDNSPNTGSRGSNTFQVSVAQDAPNHSHHTVEFNEETQLPNIVNLERLEDASLAVPSREPVLPYTYTPSRRSIHDINTSNLDDVLASENEDGLEIKIEDQLRYQERANADIPVPTVRKAGFVCTPEKAIRGDDYADYANRNNYHARFNNRNAPTGPRPFGIPPDMTEGTSIWASPQQRDDEINSHMRTCDSREFKFPDYFRHGVSFIPKEDDVDTLRGVLIGGLPTDIELRDVLARVRGGRIYSSVLLNTMSISGSNSALVTFIKQADAEAYVEYANAHPITFETLRSRRGTCRHGYLKTEKPTALKSNQISEEKATLRPQSQLHQTHSNTTSVSTLVGPSIEALRKDEDTSAAPVTPQRAPRIITGKQWLLELTTKEPSSSTSTSTFTPTSESPPIFAPSTPNFNEATPRPRLTLATTSLPPKITSESPEPSSADIQVQDHTPSPASVPSKSTNIPIRPILAVSLFSAAGHPIQSASSSQLVQPAISAQALNTFQQTIKDAGTNVYFEPEADTEKATLDSEVDSEGKSHEVRFGGNLEPEEELAAKMNPDEIDLDLESETNVEGDENRGLFQKELSLRVEG</sequence>
<feature type="compositionally biased region" description="Polar residues" evidence="2">
    <location>
        <begin position="487"/>
        <end position="506"/>
    </location>
</feature>
<evidence type="ECO:0000313" key="4">
    <source>
        <dbReference type="Proteomes" id="UP000249056"/>
    </source>
</evidence>
<dbReference type="OrthoDB" id="5244622at2759"/>
<feature type="compositionally biased region" description="Basic and acidic residues" evidence="2">
    <location>
        <begin position="684"/>
        <end position="701"/>
    </location>
</feature>